<comment type="caution">
    <text evidence="1">The sequence shown here is derived from an EMBL/GenBank/DDBJ whole genome shotgun (WGS) entry which is preliminary data.</text>
</comment>
<proteinExistence type="predicted"/>
<dbReference type="EMBL" id="BAABDE010000005">
    <property type="protein sequence ID" value="GAA3777605.1"/>
    <property type="molecule type" value="Genomic_DNA"/>
</dbReference>
<gene>
    <name evidence="1" type="ORF">GCM10022403_010490</name>
</gene>
<sequence>MAPEEPRLLPERTEPDERRRLISLLHDHSSRAGFPTTSLTDGDPGAAGVLLVCPGFIGNPGQEAGAAIS</sequence>
<accession>A0ABP7GY79</accession>
<protein>
    <submittedName>
        <fullName evidence="1">Uncharacterized protein</fullName>
    </submittedName>
</protein>
<dbReference type="Proteomes" id="UP001501009">
    <property type="component" value="Unassembled WGS sequence"/>
</dbReference>
<keyword evidence="2" id="KW-1185">Reference proteome</keyword>
<evidence type="ECO:0000313" key="2">
    <source>
        <dbReference type="Proteomes" id="UP001501009"/>
    </source>
</evidence>
<organism evidence="1 2">
    <name type="scientific">Streptomyces coacervatus</name>
    <dbReference type="NCBI Taxonomy" id="647381"/>
    <lineage>
        <taxon>Bacteria</taxon>
        <taxon>Bacillati</taxon>
        <taxon>Actinomycetota</taxon>
        <taxon>Actinomycetes</taxon>
        <taxon>Kitasatosporales</taxon>
        <taxon>Streptomycetaceae</taxon>
        <taxon>Streptomyces</taxon>
    </lineage>
</organism>
<reference evidence="2" key="1">
    <citation type="journal article" date="2019" name="Int. J. Syst. Evol. Microbiol.">
        <title>The Global Catalogue of Microorganisms (GCM) 10K type strain sequencing project: providing services to taxonomists for standard genome sequencing and annotation.</title>
        <authorList>
            <consortium name="The Broad Institute Genomics Platform"/>
            <consortium name="The Broad Institute Genome Sequencing Center for Infectious Disease"/>
            <person name="Wu L."/>
            <person name="Ma J."/>
        </authorList>
    </citation>
    <scope>NUCLEOTIDE SEQUENCE [LARGE SCALE GENOMIC DNA]</scope>
    <source>
        <strain evidence="2">JCM 17138</strain>
    </source>
</reference>
<evidence type="ECO:0000313" key="1">
    <source>
        <dbReference type="EMBL" id="GAA3777605.1"/>
    </source>
</evidence>
<name>A0ABP7GY79_9ACTN</name>